<evidence type="ECO:0000313" key="3">
    <source>
        <dbReference type="EMBL" id="KNC75448.1"/>
    </source>
</evidence>
<reference evidence="3 4" key="1">
    <citation type="submission" date="2011-02" db="EMBL/GenBank/DDBJ databases">
        <title>The Genome Sequence of Sphaeroforma arctica JP610.</title>
        <authorList>
            <consortium name="The Broad Institute Genome Sequencing Platform"/>
            <person name="Russ C."/>
            <person name="Cuomo C."/>
            <person name="Young S.K."/>
            <person name="Zeng Q."/>
            <person name="Gargeya S."/>
            <person name="Alvarado L."/>
            <person name="Berlin A."/>
            <person name="Chapman S.B."/>
            <person name="Chen Z."/>
            <person name="Freedman E."/>
            <person name="Gellesch M."/>
            <person name="Goldberg J."/>
            <person name="Griggs A."/>
            <person name="Gujja S."/>
            <person name="Heilman E."/>
            <person name="Heiman D."/>
            <person name="Howarth C."/>
            <person name="Mehta T."/>
            <person name="Neiman D."/>
            <person name="Pearson M."/>
            <person name="Roberts A."/>
            <person name="Saif S."/>
            <person name="Shea T."/>
            <person name="Shenoy N."/>
            <person name="Sisk P."/>
            <person name="Stolte C."/>
            <person name="Sykes S."/>
            <person name="White J."/>
            <person name="Yandava C."/>
            <person name="Burger G."/>
            <person name="Gray M.W."/>
            <person name="Holland P.W.H."/>
            <person name="King N."/>
            <person name="Lang F.B.F."/>
            <person name="Roger A.J."/>
            <person name="Ruiz-Trillo I."/>
            <person name="Haas B."/>
            <person name="Nusbaum C."/>
            <person name="Birren B."/>
        </authorList>
    </citation>
    <scope>NUCLEOTIDE SEQUENCE [LARGE SCALE GENOMIC DNA]</scope>
    <source>
        <strain evidence="3 4">JP610</strain>
    </source>
</reference>
<dbReference type="EMBL" id="KQ243620">
    <property type="protein sequence ID" value="KNC75448.1"/>
    <property type="molecule type" value="Genomic_DNA"/>
</dbReference>
<accession>A0A0L0FHC2</accession>
<evidence type="ECO:0000259" key="2">
    <source>
        <dbReference type="PROSITE" id="PS50909"/>
    </source>
</evidence>
<dbReference type="GO" id="GO:0043130">
    <property type="term" value="F:ubiquitin binding"/>
    <property type="evidence" value="ECO:0007669"/>
    <property type="project" value="InterPro"/>
</dbReference>
<dbReference type="PROSITE" id="PS50909">
    <property type="entry name" value="GAT"/>
    <property type="match status" value="1"/>
</dbReference>
<dbReference type="InterPro" id="IPR052653">
    <property type="entry name" value="ARF-binding"/>
</dbReference>
<dbReference type="RefSeq" id="XP_014149350.1">
    <property type="nucleotide sequence ID" value="XM_014293875.1"/>
</dbReference>
<feature type="compositionally biased region" description="Polar residues" evidence="1">
    <location>
        <begin position="114"/>
        <end position="130"/>
    </location>
</feature>
<dbReference type="Proteomes" id="UP000054560">
    <property type="component" value="Unassembled WGS sequence"/>
</dbReference>
<dbReference type="GO" id="GO:0035091">
    <property type="term" value="F:phosphatidylinositol binding"/>
    <property type="evidence" value="ECO:0007669"/>
    <property type="project" value="InterPro"/>
</dbReference>
<sequence>MVDPDEPEEDESSEKIKADLDTAQNNIDLFDEMLDSYNPSDGPLEDNDIMTELYQFLNKMRPRLKKLCQDMDEDEDVDGVIPVFRRVDNTLDKYEDIVDGKWDCSQGRADSPRKSNPSPDTRSPQAQQPNIDDLLLDLSDDTAMAAPPMQAQPAAGSILADDDFLSLSMGSGLGSGLV</sequence>
<keyword evidence="4" id="KW-1185">Reference proteome</keyword>
<dbReference type="GO" id="GO:0006896">
    <property type="term" value="P:Golgi to vacuole transport"/>
    <property type="evidence" value="ECO:0007669"/>
    <property type="project" value="TreeGrafter"/>
</dbReference>
<name>A0A0L0FHC2_9EUKA</name>
<protein>
    <recommendedName>
        <fullName evidence="2">GAT domain-containing protein</fullName>
    </recommendedName>
</protein>
<dbReference type="STRING" id="667725.A0A0L0FHC2"/>
<feature type="domain" description="GAT" evidence="2">
    <location>
        <begin position="1"/>
        <end position="99"/>
    </location>
</feature>
<dbReference type="GO" id="GO:0005802">
    <property type="term" value="C:trans-Golgi network"/>
    <property type="evidence" value="ECO:0007669"/>
    <property type="project" value="TreeGrafter"/>
</dbReference>
<dbReference type="GeneID" id="25912532"/>
<dbReference type="SUPFAM" id="SSF89009">
    <property type="entry name" value="GAT-like domain"/>
    <property type="match status" value="1"/>
</dbReference>
<evidence type="ECO:0000256" key="1">
    <source>
        <dbReference type="SAM" id="MobiDB-lite"/>
    </source>
</evidence>
<dbReference type="PANTHER" id="PTHR47180:SF1">
    <property type="entry name" value="ADP-RIBOSYLATION FACTOR-BINDING PROTEIN GGA1-RELATED"/>
    <property type="match status" value="1"/>
</dbReference>
<dbReference type="CDD" id="cd14230">
    <property type="entry name" value="GAT_GGA"/>
    <property type="match status" value="1"/>
</dbReference>
<evidence type="ECO:0000313" key="4">
    <source>
        <dbReference type="Proteomes" id="UP000054560"/>
    </source>
</evidence>
<dbReference type="Pfam" id="PF03127">
    <property type="entry name" value="GAT"/>
    <property type="match status" value="1"/>
</dbReference>
<dbReference type="OrthoDB" id="447025at2759"/>
<dbReference type="Gene3D" id="1.20.58.160">
    <property type="match status" value="1"/>
</dbReference>
<organism evidence="3 4">
    <name type="scientific">Sphaeroforma arctica JP610</name>
    <dbReference type="NCBI Taxonomy" id="667725"/>
    <lineage>
        <taxon>Eukaryota</taxon>
        <taxon>Ichthyosporea</taxon>
        <taxon>Ichthyophonida</taxon>
        <taxon>Sphaeroforma</taxon>
    </lineage>
</organism>
<proteinExistence type="predicted"/>
<dbReference type="AlphaFoldDB" id="A0A0L0FHC2"/>
<dbReference type="GO" id="GO:0005829">
    <property type="term" value="C:cytosol"/>
    <property type="evidence" value="ECO:0007669"/>
    <property type="project" value="GOC"/>
</dbReference>
<dbReference type="InterPro" id="IPR004152">
    <property type="entry name" value="GAT_dom"/>
</dbReference>
<dbReference type="GO" id="GO:0006895">
    <property type="term" value="P:Golgi to endosome transport"/>
    <property type="evidence" value="ECO:0007669"/>
    <property type="project" value="TreeGrafter"/>
</dbReference>
<gene>
    <name evidence="3" type="ORF">SARC_12028</name>
</gene>
<feature type="region of interest" description="Disordered" evidence="1">
    <location>
        <begin position="102"/>
        <end position="132"/>
    </location>
</feature>
<dbReference type="GO" id="GO:0043328">
    <property type="term" value="P:protein transport to vacuole involved in ubiquitin-dependent protein catabolic process via the multivesicular body sorting pathway"/>
    <property type="evidence" value="ECO:0007669"/>
    <property type="project" value="TreeGrafter"/>
</dbReference>
<dbReference type="InterPro" id="IPR038425">
    <property type="entry name" value="GAT_sf"/>
</dbReference>
<dbReference type="PANTHER" id="PTHR47180">
    <property type="entry name" value="ADP-RIBOSYLATION FACTOR-BINDING PROTEIN GGA1-RELATED"/>
    <property type="match status" value="1"/>
</dbReference>